<dbReference type="SUPFAM" id="SSF57552">
    <property type="entry name" value="Blood coagulation inhibitor (disintegrin)"/>
    <property type="match status" value="1"/>
</dbReference>
<dbReference type="SMART" id="SM00608">
    <property type="entry name" value="ACR"/>
    <property type="match status" value="1"/>
</dbReference>
<organism evidence="12 13">
    <name type="scientific">Nannospalax galili</name>
    <name type="common">Northern Israeli blind subterranean mole rat</name>
    <name type="synonym">Spalax galili</name>
    <dbReference type="NCBI Taxonomy" id="1026970"/>
    <lineage>
        <taxon>Eukaryota</taxon>
        <taxon>Metazoa</taxon>
        <taxon>Chordata</taxon>
        <taxon>Craniata</taxon>
        <taxon>Vertebrata</taxon>
        <taxon>Euteleostomi</taxon>
        <taxon>Mammalia</taxon>
        <taxon>Eutheria</taxon>
        <taxon>Euarchontoglires</taxon>
        <taxon>Glires</taxon>
        <taxon>Rodentia</taxon>
        <taxon>Myomorpha</taxon>
        <taxon>Muroidea</taxon>
        <taxon>Spalacidae</taxon>
        <taxon>Spalacinae</taxon>
        <taxon>Nannospalax</taxon>
    </lineage>
</organism>
<dbReference type="Ensembl" id="ENSNGAT00000024797.1">
    <property type="protein sequence ID" value="ENSNGAP00000019136.1"/>
    <property type="gene ID" value="ENSNGAG00000019051.1"/>
</dbReference>
<comment type="caution">
    <text evidence="7">Lacks conserved residue(s) required for the propagation of feature annotation.</text>
</comment>
<dbReference type="FunFam" id="4.10.70.10:FF:000001">
    <property type="entry name" value="Disintegrin and metalloproteinase domain-containing protein 22"/>
    <property type="match status" value="1"/>
</dbReference>
<dbReference type="AlphaFoldDB" id="A0A8C6RN52"/>
<dbReference type="InterPro" id="IPR036436">
    <property type="entry name" value="Disintegrin_dom_sf"/>
</dbReference>
<accession>A0A8C6RN52</accession>
<evidence type="ECO:0000256" key="3">
    <source>
        <dbReference type="ARBA" id="ARBA00022989"/>
    </source>
</evidence>
<evidence type="ECO:0000313" key="13">
    <source>
        <dbReference type="Proteomes" id="UP000694381"/>
    </source>
</evidence>
<dbReference type="PROSITE" id="PS01186">
    <property type="entry name" value="EGF_2"/>
    <property type="match status" value="1"/>
</dbReference>
<dbReference type="OMA" id="FGHCKRE"/>
<dbReference type="GO" id="GO:0004222">
    <property type="term" value="F:metalloendopeptidase activity"/>
    <property type="evidence" value="ECO:0007669"/>
    <property type="project" value="InterPro"/>
</dbReference>
<evidence type="ECO:0000256" key="4">
    <source>
        <dbReference type="ARBA" id="ARBA00023136"/>
    </source>
</evidence>
<dbReference type="GeneTree" id="ENSGT00940000162296"/>
<keyword evidence="3 8" id="KW-1133">Transmembrane helix</keyword>
<evidence type="ECO:0000256" key="9">
    <source>
        <dbReference type="SAM" id="SignalP"/>
    </source>
</evidence>
<dbReference type="InterPro" id="IPR001590">
    <property type="entry name" value="Peptidase_M12B"/>
</dbReference>
<dbReference type="GO" id="GO:0009897">
    <property type="term" value="C:external side of plasma membrane"/>
    <property type="evidence" value="ECO:0007669"/>
    <property type="project" value="TreeGrafter"/>
</dbReference>
<feature type="chain" id="PRO_5034919731" evidence="9">
    <location>
        <begin position="34"/>
        <end position="718"/>
    </location>
</feature>
<feature type="domain" description="Disintegrin" evidence="10">
    <location>
        <begin position="396"/>
        <end position="482"/>
    </location>
</feature>
<dbReference type="PROSITE" id="PS00427">
    <property type="entry name" value="DISINTEGRIN_1"/>
    <property type="match status" value="1"/>
</dbReference>
<evidence type="ECO:0000256" key="2">
    <source>
        <dbReference type="ARBA" id="ARBA00022692"/>
    </source>
</evidence>
<dbReference type="Gene3D" id="3.40.390.10">
    <property type="entry name" value="Collagenase (Catalytic Domain)"/>
    <property type="match status" value="1"/>
</dbReference>
<protein>
    <submittedName>
        <fullName evidence="12">Uncharacterized protein</fullName>
    </submittedName>
</protein>
<dbReference type="Pfam" id="PF00200">
    <property type="entry name" value="Disintegrin"/>
    <property type="match status" value="1"/>
</dbReference>
<dbReference type="Proteomes" id="UP000694381">
    <property type="component" value="Unassembled WGS sequence"/>
</dbReference>
<feature type="domain" description="Peptidase M12B" evidence="11">
    <location>
        <begin position="208"/>
        <end position="374"/>
    </location>
</feature>
<keyword evidence="5 6" id="KW-1015">Disulfide bond</keyword>
<evidence type="ECO:0000256" key="6">
    <source>
        <dbReference type="PROSITE-ProRule" id="PRU00068"/>
    </source>
</evidence>
<evidence type="ECO:0000256" key="8">
    <source>
        <dbReference type="SAM" id="Phobius"/>
    </source>
</evidence>
<evidence type="ECO:0000259" key="11">
    <source>
        <dbReference type="PROSITE" id="PS50215"/>
    </source>
</evidence>
<dbReference type="PANTHER" id="PTHR11905:SF140">
    <property type="entry name" value="A DISINTEGRIN AND METALLOPEPTIDASE DOMAIN 6-RELATED"/>
    <property type="match status" value="1"/>
</dbReference>
<name>A0A8C6RN52_NANGA</name>
<keyword evidence="4 8" id="KW-0472">Membrane</keyword>
<evidence type="ECO:0000256" key="5">
    <source>
        <dbReference type="ARBA" id="ARBA00023157"/>
    </source>
</evidence>
<dbReference type="PROSITE" id="PS50214">
    <property type="entry name" value="DISINTEGRIN_2"/>
    <property type="match status" value="1"/>
</dbReference>
<dbReference type="Pfam" id="PF01562">
    <property type="entry name" value="Pep_M12B_propep"/>
    <property type="match status" value="1"/>
</dbReference>
<feature type="disulfide bond" evidence="6">
    <location>
        <begin position="454"/>
        <end position="474"/>
    </location>
</feature>
<dbReference type="PRINTS" id="PR00289">
    <property type="entry name" value="DISINTEGRIN"/>
</dbReference>
<proteinExistence type="predicted"/>
<reference evidence="12" key="2">
    <citation type="submission" date="2025-09" db="UniProtKB">
        <authorList>
            <consortium name="Ensembl"/>
        </authorList>
    </citation>
    <scope>IDENTIFICATION</scope>
</reference>
<feature type="signal peptide" evidence="9">
    <location>
        <begin position="1"/>
        <end position="33"/>
    </location>
</feature>
<dbReference type="GO" id="GO:0006508">
    <property type="term" value="P:proteolysis"/>
    <property type="evidence" value="ECO:0007669"/>
    <property type="project" value="InterPro"/>
</dbReference>
<keyword evidence="2 8" id="KW-0812">Transmembrane</keyword>
<dbReference type="SUPFAM" id="SSF55486">
    <property type="entry name" value="Metalloproteases ('zincins'), catalytic domain"/>
    <property type="match status" value="1"/>
</dbReference>
<evidence type="ECO:0000256" key="1">
    <source>
        <dbReference type="ARBA" id="ARBA00004479"/>
    </source>
</evidence>
<dbReference type="Pfam" id="PF08516">
    <property type="entry name" value="ADAM_CR"/>
    <property type="match status" value="1"/>
</dbReference>
<evidence type="ECO:0000259" key="10">
    <source>
        <dbReference type="PROSITE" id="PS50214"/>
    </source>
</evidence>
<reference evidence="12" key="1">
    <citation type="submission" date="2025-08" db="UniProtKB">
        <authorList>
            <consortium name="Ensembl"/>
        </authorList>
    </citation>
    <scope>IDENTIFICATION</scope>
</reference>
<keyword evidence="9" id="KW-0732">Signal</keyword>
<dbReference type="InterPro" id="IPR006586">
    <property type="entry name" value="ADAM_Cys-rich"/>
</dbReference>
<keyword evidence="13" id="KW-1185">Reference proteome</keyword>
<sequence>SPSWDMKLAERPMIPRVLLLLVTLWMLLVPGRCSQDRPSWRYISSEVVIPKKEVHRGKGLQVSGRLSYSLRFRGQRHVIHLQRKTLLWPRQLLLMTQDDQGVLQMDYPFIPSDCYYLGHLEGIPQSMVTVDTCFGGLKGIMKLDDLAFEIKPLKNSPRFEHLVSQIVTDVNAVKTTQTLGRKEMSSKDYASHAGAMKSQVQAVLEVYKMSNNLTACTRYMLEIFSLVDTFWQSLHVQFYIFILTIYNVVQPFDVSYDVPGGASHTYYVTNFFNKLRPDVSVLVDKSGPQDDASYPVSGSMCGSDGLVTVGILHRNVLGVAIAATRRLALSVGLEYDNPEYCICQRRATCIMYPYPILTDAFSNCSLVKLQQIVSVPDDLACIFHQNFVYLNKSITHVRCGNGIVEEAEECDCGSFKFCYANECCESDCKLTADSICDKGTCCANCTYTPAGTLCRTIENICDLPEYCDGRSITCPKDIYLQDGTPCTEDGYCFRGNCTDRNMHCKEIFGANAHDAAKVCYSINKERYRFGHCSREETSLRYKACTSADMFCGRLQCTNVTHLPRLQDHVSFHQSVLFGVPCFGLDEHRASGTTDAGKVKSGALCASGRFCDRGSCNGSVFKLKYDCTPEKCNFRGTCNSNRNCHCHVGWNPPQCVGEGPGGSIDSGPLPRTFRSVRQSRQTVAYLRMIFARIYTFVASLLFGFASRIKILRLVKTGKK</sequence>
<dbReference type="InterPro" id="IPR001762">
    <property type="entry name" value="Disintegrin_dom"/>
</dbReference>
<dbReference type="GO" id="GO:1990913">
    <property type="term" value="C:sperm head plasma membrane"/>
    <property type="evidence" value="ECO:0007669"/>
    <property type="project" value="TreeGrafter"/>
</dbReference>
<feature type="transmembrane region" description="Helical" evidence="8">
    <location>
        <begin position="683"/>
        <end position="704"/>
    </location>
</feature>
<evidence type="ECO:0000256" key="7">
    <source>
        <dbReference type="PROSITE-ProRule" id="PRU00276"/>
    </source>
</evidence>
<dbReference type="InterPro" id="IPR000742">
    <property type="entry name" value="EGF"/>
</dbReference>
<dbReference type="PANTHER" id="PTHR11905">
    <property type="entry name" value="ADAM A DISINTEGRIN AND METALLOPROTEASE DOMAIN"/>
    <property type="match status" value="1"/>
</dbReference>
<dbReference type="InterPro" id="IPR002870">
    <property type="entry name" value="Peptidase_M12B_N"/>
</dbReference>
<dbReference type="Pfam" id="PF01421">
    <property type="entry name" value="Reprolysin"/>
    <property type="match status" value="1"/>
</dbReference>
<dbReference type="GO" id="GO:0008584">
    <property type="term" value="P:male gonad development"/>
    <property type="evidence" value="ECO:0007669"/>
    <property type="project" value="TreeGrafter"/>
</dbReference>
<dbReference type="Gene3D" id="4.10.70.10">
    <property type="entry name" value="Disintegrin domain"/>
    <property type="match status" value="1"/>
</dbReference>
<dbReference type="SMART" id="SM00050">
    <property type="entry name" value="DISIN"/>
    <property type="match status" value="1"/>
</dbReference>
<dbReference type="InterPro" id="IPR024079">
    <property type="entry name" value="MetalloPept_cat_dom_sf"/>
</dbReference>
<dbReference type="InterPro" id="IPR018358">
    <property type="entry name" value="Disintegrin_CS"/>
</dbReference>
<dbReference type="PROSITE" id="PS50215">
    <property type="entry name" value="ADAM_MEPRO"/>
    <property type="match status" value="1"/>
</dbReference>
<evidence type="ECO:0000313" key="12">
    <source>
        <dbReference type="Ensembl" id="ENSNGAP00000019136.1"/>
    </source>
</evidence>
<comment type="subcellular location">
    <subcellularLocation>
        <location evidence="1">Membrane</location>
        <topology evidence="1">Single-pass type I membrane protein</topology>
    </subcellularLocation>
</comment>